<dbReference type="AlphaFoldDB" id="A0A9P5NI23"/>
<dbReference type="InterPro" id="IPR001810">
    <property type="entry name" value="F-box_dom"/>
</dbReference>
<feature type="compositionally biased region" description="Basic and acidic residues" evidence="1">
    <location>
        <begin position="125"/>
        <end position="140"/>
    </location>
</feature>
<feature type="region of interest" description="Disordered" evidence="1">
    <location>
        <begin position="497"/>
        <end position="517"/>
    </location>
</feature>
<feature type="compositionally biased region" description="Polar residues" evidence="1">
    <location>
        <begin position="775"/>
        <end position="784"/>
    </location>
</feature>
<evidence type="ECO:0000313" key="3">
    <source>
        <dbReference type="EMBL" id="KAF8889542.1"/>
    </source>
</evidence>
<evidence type="ECO:0000259" key="2">
    <source>
        <dbReference type="Pfam" id="PF12937"/>
    </source>
</evidence>
<dbReference type="CDD" id="cd09917">
    <property type="entry name" value="F-box_SF"/>
    <property type="match status" value="1"/>
</dbReference>
<organism evidence="3 4">
    <name type="scientific">Gymnopilus junonius</name>
    <name type="common">Spectacular rustgill mushroom</name>
    <name type="synonym">Gymnopilus spectabilis subsp. junonius</name>
    <dbReference type="NCBI Taxonomy" id="109634"/>
    <lineage>
        <taxon>Eukaryota</taxon>
        <taxon>Fungi</taxon>
        <taxon>Dikarya</taxon>
        <taxon>Basidiomycota</taxon>
        <taxon>Agaricomycotina</taxon>
        <taxon>Agaricomycetes</taxon>
        <taxon>Agaricomycetidae</taxon>
        <taxon>Agaricales</taxon>
        <taxon>Agaricineae</taxon>
        <taxon>Hymenogastraceae</taxon>
        <taxon>Gymnopilus</taxon>
    </lineage>
</organism>
<proteinExistence type="predicted"/>
<feature type="region of interest" description="Disordered" evidence="1">
    <location>
        <begin position="527"/>
        <end position="546"/>
    </location>
</feature>
<gene>
    <name evidence="3" type="ORF">CPB84DRAFT_1849340</name>
</gene>
<reference evidence="3" key="1">
    <citation type="submission" date="2020-11" db="EMBL/GenBank/DDBJ databases">
        <authorList>
            <consortium name="DOE Joint Genome Institute"/>
            <person name="Ahrendt S."/>
            <person name="Riley R."/>
            <person name="Andreopoulos W."/>
            <person name="LaButti K."/>
            <person name="Pangilinan J."/>
            <person name="Ruiz-duenas F.J."/>
            <person name="Barrasa J.M."/>
            <person name="Sanchez-Garcia M."/>
            <person name="Camarero S."/>
            <person name="Miyauchi S."/>
            <person name="Serrano A."/>
            <person name="Linde D."/>
            <person name="Babiker R."/>
            <person name="Drula E."/>
            <person name="Ayuso-Fernandez I."/>
            <person name="Pacheco R."/>
            <person name="Padilla G."/>
            <person name="Ferreira P."/>
            <person name="Barriuso J."/>
            <person name="Kellner H."/>
            <person name="Castanera R."/>
            <person name="Alfaro M."/>
            <person name="Ramirez L."/>
            <person name="Pisabarro A.G."/>
            <person name="Kuo A."/>
            <person name="Tritt A."/>
            <person name="Lipzen A."/>
            <person name="He G."/>
            <person name="Yan M."/>
            <person name="Ng V."/>
            <person name="Cullen D."/>
            <person name="Martin F."/>
            <person name="Rosso M.-N."/>
            <person name="Henrissat B."/>
            <person name="Hibbett D."/>
            <person name="Martinez A.T."/>
            <person name="Grigoriev I.V."/>
        </authorList>
    </citation>
    <scope>NUCLEOTIDE SEQUENCE</scope>
    <source>
        <strain evidence="3">AH 44721</strain>
    </source>
</reference>
<feature type="domain" description="F-box" evidence="2">
    <location>
        <begin position="33"/>
        <end position="71"/>
    </location>
</feature>
<dbReference type="Pfam" id="PF12937">
    <property type="entry name" value="F-box-like"/>
    <property type="match status" value="1"/>
</dbReference>
<dbReference type="Proteomes" id="UP000724874">
    <property type="component" value="Unassembled WGS sequence"/>
</dbReference>
<evidence type="ECO:0000313" key="4">
    <source>
        <dbReference type="Proteomes" id="UP000724874"/>
    </source>
</evidence>
<dbReference type="OrthoDB" id="2751409at2759"/>
<feature type="compositionally biased region" description="Basic and acidic residues" evidence="1">
    <location>
        <begin position="623"/>
        <end position="638"/>
    </location>
</feature>
<feature type="compositionally biased region" description="Acidic residues" evidence="1">
    <location>
        <begin position="721"/>
        <end position="768"/>
    </location>
</feature>
<feature type="region of interest" description="Disordered" evidence="1">
    <location>
        <begin position="818"/>
        <end position="880"/>
    </location>
</feature>
<comment type="caution">
    <text evidence="3">The sequence shown here is derived from an EMBL/GenBank/DDBJ whole genome shotgun (WGS) entry which is preliminary data.</text>
</comment>
<feature type="region of interest" description="Disordered" evidence="1">
    <location>
        <begin position="623"/>
        <end position="643"/>
    </location>
</feature>
<feature type="compositionally biased region" description="Low complexity" evidence="1">
    <location>
        <begin position="825"/>
        <end position="836"/>
    </location>
</feature>
<dbReference type="EMBL" id="JADNYJ010000079">
    <property type="protein sequence ID" value="KAF8889542.1"/>
    <property type="molecule type" value="Genomic_DNA"/>
</dbReference>
<feature type="region of interest" description="Disordered" evidence="1">
    <location>
        <begin position="392"/>
        <end position="414"/>
    </location>
</feature>
<sequence length="928" mass="101059">MTAVPLLSSSATAASSWTLLNTSSSSSTSLTLLTLPPEILLHIFLNLTDNPSSLFALQLTCSFLNTLISGSSELHYQAALIATHQDNNAKSSLPVKEKLDRMQESSRRWSILDLDEDSEAEGEGEEKSRGKGKETLKDGNKRMRQIKAGHEPSGIYDLTGGVYVLGDFPRKVLHWVKLPGQEEIQDGIDPKWNKIDLDVLKTRADSDRRERTIVDMGLCIYEHDLVAIVTLSPQRTPDGAQPTENDIDLVLLQFSTGLPHPALAASQGTSNRYIRRVMSSPVGWQPPAVGIEIVGEHLVLVLHYHSASTEDRVYVWEWKTGVLKMSLTAPYQTYSGLIFLTPSLIALPNAKINTLDVFHIPSKPSFTPARPILRLSLPALAGGRTLAGISCRAEPNPVGGTSTPQNSSSSSTAAASSSFSSGAAAFATTSAAESAPISLTPTRPFLPSAEHAICVFSIRMSGIGLPLLNLHFGHTFTFLVHRSALVDIVRREAPFHECEGDEKAEERQQQEQDGTNTAAAAEIAGRGNEENPMDDEPATPSSAFASSCLHDPIAGHHTKVIPYTLWGPPITRWFNSDSISTGWITTTCGQRLVLTADGDFCEANVRRMGKRLKSVWEVERERRQKEAQRHKGKGKELVEETLSDQHQAFPSRYTGVELEQEHDSRSPLSSTSTDFDLGLEFAGVDPGSFYGQDFAPEFVDFYSPELGSYGGTHSGAAFLGPDDDDDLYEEEYDEDDYMLDYEEEDYDDYEEEDYDDYEEDDEDDEDGESGVGLYSTDTDAQTRTRPGAPTIGMARAARPLRVARAARLRVRPGLADRMDVDDFDTSSGSSSPSSTSNVNAERERGQASTSQPLSASSAPALAPDSDVVDASAAAEPSPPHAPALPLHRLWHVTSSQPLEPTDAFAEPVIGGYPMSPVQVSRGIGLKGY</sequence>
<evidence type="ECO:0000256" key="1">
    <source>
        <dbReference type="SAM" id="MobiDB-lite"/>
    </source>
</evidence>
<feature type="region of interest" description="Disordered" evidence="1">
    <location>
        <begin position="714"/>
        <end position="796"/>
    </location>
</feature>
<feature type="region of interest" description="Disordered" evidence="1">
    <location>
        <begin position="112"/>
        <end position="140"/>
    </location>
</feature>
<dbReference type="SUPFAM" id="SSF81383">
    <property type="entry name" value="F-box domain"/>
    <property type="match status" value="1"/>
</dbReference>
<feature type="compositionally biased region" description="Acidic residues" evidence="1">
    <location>
        <begin position="113"/>
        <end position="124"/>
    </location>
</feature>
<protein>
    <recommendedName>
        <fullName evidence="2">F-box domain-containing protein</fullName>
    </recommendedName>
</protein>
<keyword evidence="4" id="KW-1185">Reference proteome</keyword>
<name>A0A9P5NI23_GYMJU</name>
<dbReference type="InterPro" id="IPR036047">
    <property type="entry name" value="F-box-like_dom_sf"/>
</dbReference>
<accession>A0A9P5NI23</accession>
<feature type="compositionally biased region" description="Low complexity" evidence="1">
    <location>
        <begin position="846"/>
        <end position="875"/>
    </location>
</feature>